<dbReference type="EMBL" id="AGJL01000001">
    <property type="protein sequence ID" value="EHP89655.1"/>
    <property type="molecule type" value="Genomic_DNA"/>
</dbReference>
<dbReference type="STRING" id="647171.MetfoDRAFT_0045"/>
<accession>H1KW72</accession>
<protein>
    <recommendedName>
        <fullName evidence="3">Phospholipase C/D domain-containing protein</fullName>
    </recommendedName>
</protein>
<reference evidence="1 2" key="1">
    <citation type="submission" date="2011-09" db="EMBL/GenBank/DDBJ databases">
        <title>The draft genome of Methanotorris formicicus Mc-S-70.</title>
        <authorList>
            <consortium name="US DOE Joint Genome Institute (JGI-PGF)"/>
            <person name="Lucas S."/>
            <person name="Han J."/>
            <person name="Lapidus A."/>
            <person name="Cheng J.-F."/>
            <person name="Goodwin L."/>
            <person name="Pitluck S."/>
            <person name="Peters L."/>
            <person name="Land M.L."/>
            <person name="Hauser L."/>
            <person name="Sieprawska-Lupa M."/>
            <person name="Takai K."/>
            <person name="Miyazaki J."/>
            <person name="Whitman W."/>
            <person name="Woyke T.J."/>
        </authorList>
    </citation>
    <scope>NUCLEOTIDE SEQUENCE [LARGE SCALE GENOMIC DNA]</scope>
    <source>
        <strain evidence="1 2">Mc-S-70</strain>
    </source>
</reference>
<sequence>MVLGKLYLDNRIKIDKIDLDNFYFGCIIPDINHISNLERKITHFYEGNVFEFFKPKTNAEYSFCLGYDLHIKIDNLWKYNIRLKYDIPLDENLKIYDYLDYFLEKEYNLNYDYFKSHVLGGDCNLLKYVDKNLCEEWKKRCMMNKIRPENKNNLYEKLVMEFLSIYFRM</sequence>
<dbReference type="RefSeq" id="WP_007043491.1">
    <property type="nucleotide sequence ID" value="NZ_AGJL01000001.1"/>
</dbReference>
<proteinExistence type="predicted"/>
<name>H1KW72_9EURY</name>
<dbReference type="Proteomes" id="UP000003706">
    <property type="component" value="Unassembled WGS sequence"/>
</dbReference>
<evidence type="ECO:0000313" key="2">
    <source>
        <dbReference type="Proteomes" id="UP000003706"/>
    </source>
</evidence>
<comment type="caution">
    <text evidence="1">The sequence shown here is derived from an EMBL/GenBank/DDBJ whole genome shotgun (WGS) entry which is preliminary data.</text>
</comment>
<organism evidence="1 2">
    <name type="scientific">Methanotorris formicicus Mc-S-70</name>
    <dbReference type="NCBI Taxonomy" id="647171"/>
    <lineage>
        <taxon>Archaea</taxon>
        <taxon>Methanobacteriati</taxon>
        <taxon>Methanobacteriota</taxon>
        <taxon>Methanomada group</taxon>
        <taxon>Methanococci</taxon>
        <taxon>Methanococcales</taxon>
        <taxon>Methanocaldococcaceae</taxon>
        <taxon>Methanotorris</taxon>
    </lineage>
</organism>
<dbReference type="PATRIC" id="fig|647171.4.peg.42"/>
<evidence type="ECO:0008006" key="3">
    <source>
        <dbReference type="Google" id="ProtNLM"/>
    </source>
</evidence>
<gene>
    <name evidence="1" type="ORF">MetfoDRAFT_0045</name>
</gene>
<keyword evidence="2" id="KW-1185">Reference proteome</keyword>
<dbReference type="OrthoDB" id="60376at2157"/>
<dbReference type="AlphaFoldDB" id="H1KW72"/>
<evidence type="ECO:0000313" key="1">
    <source>
        <dbReference type="EMBL" id="EHP89655.1"/>
    </source>
</evidence>